<accession>A0ABV6U9U2</accession>
<evidence type="ECO:0000256" key="4">
    <source>
        <dbReference type="ARBA" id="ARBA00022691"/>
    </source>
</evidence>
<dbReference type="EC" id="2.1.1.72" evidence="1"/>
<feature type="domain" description="MmeI-like target recognition" evidence="8">
    <location>
        <begin position="949"/>
        <end position="1127"/>
    </location>
</feature>
<dbReference type="Pfam" id="PF07669">
    <property type="entry name" value="Eco57I"/>
    <property type="match status" value="1"/>
</dbReference>
<evidence type="ECO:0000256" key="5">
    <source>
        <dbReference type="ARBA" id="ARBA00047942"/>
    </source>
</evidence>
<dbReference type="PRINTS" id="PR00507">
    <property type="entry name" value="N12N6MTFRASE"/>
</dbReference>
<dbReference type="RefSeq" id="WP_394302978.1">
    <property type="nucleotide sequence ID" value="NZ_JBHMQT010000044.1"/>
</dbReference>
<protein>
    <recommendedName>
        <fullName evidence="1">site-specific DNA-methyltransferase (adenine-specific)</fullName>
        <ecNumber evidence="1">2.1.1.72</ecNumber>
    </recommendedName>
</protein>
<evidence type="ECO:0000256" key="1">
    <source>
        <dbReference type="ARBA" id="ARBA00011900"/>
    </source>
</evidence>
<evidence type="ECO:0000259" key="8">
    <source>
        <dbReference type="Pfam" id="PF20466"/>
    </source>
</evidence>
<dbReference type="InterPro" id="IPR029063">
    <property type="entry name" value="SAM-dependent_MTases_sf"/>
</dbReference>
<dbReference type="Proteomes" id="UP001589870">
    <property type="component" value="Unassembled WGS sequence"/>
</dbReference>
<dbReference type="InterPro" id="IPR046820">
    <property type="entry name" value="MmeI_TRD"/>
</dbReference>
<dbReference type="PANTHER" id="PTHR33841:SF1">
    <property type="entry name" value="DNA METHYLTRANSFERASE A"/>
    <property type="match status" value="1"/>
</dbReference>
<dbReference type="InterPro" id="IPR050953">
    <property type="entry name" value="N4_N6_ade-DNA_methylase"/>
</dbReference>
<evidence type="ECO:0000259" key="7">
    <source>
        <dbReference type="Pfam" id="PF07669"/>
    </source>
</evidence>
<keyword evidence="2 9" id="KW-0489">Methyltransferase</keyword>
<feature type="compositionally biased region" description="Acidic residues" evidence="6">
    <location>
        <begin position="1244"/>
        <end position="1257"/>
    </location>
</feature>
<gene>
    <name evidence="9" type="ORF">ACFHYQ_21840</name>
</gene>
<dbReference type="GO" id="GO:0008168">
    <property type="term" value="F:methyltransferase activity"/>
    <property type="evidence" value="ECO:0007669"/>
    <property type="project" value="UniProtKB-KW"/>
</dbReference>
<evidence type="ECO:0000256" key="2">
    <source>
        <dbReference type="ARBA" id="ARBA00022603"/>
    </source>
</evidence>
<dbReference type="InterPro" id="IPR002052">
    <property type="entry name" value="DNA_methylase_N6_adenine_CS"/>
</dbReference>
<dbReference type="PANTHER" id="PTHR33841">
    <property type="entry name" value="DNA METHYLTRANSFERASE YEEA-RELATED"/>
    <property type="match status" value="1"/>
</dbReference>
<dbReference type="SUPFAM" id="SSF53335">
    <property type="entry name" value="S-adenosyl-L-methionine-dependent methyltransferases"/>
    <property type="match status" value="1"/>
</dbReference>
<feature type="domain" description="Type II methyltransferase M.TaqI-like" evidence="7">
    <location>
        <begin position="582"/>
        <end position="853"/>
    </location>
</feature>
<feature type="region of interest" description="Disordered" evidence="6">
    <location>
        <begin position="1234"/>
        <end position="1257"/>
    </location>
</feature>
<keyword evidence="4" id="KW-0949">S-adenosyl-L-methionine</keyword>
<keyword evidence="10" id="KW-1185">Reference proteome</keyword>
<dbReference type="Pfam" id="PF20466">
    <property type="entry name" value="MmeI_TRD"/>
    <property type="match status" value="1"/>
</dbReference>
<dbReference type="GO" id="GO:0032259">
    <property type="term" value="P:methylation"/>
    <property type="evidence" value="ECO:0007669"/>
    <property type="project" value="UniProtKB-KW"/>
</dbReference>
<proteinExistence type="predicted"/>
<reference evidence="9 10" key="1">
    <citation type="submission" date="2024-09" db="EMBL/GenBank/DDBJ databases">
        <authorList>
            <person name="Sun Q."/>
            <person name="Mori K."/>
        </authorList>
    </citation>
    <scope>NUCLEOTIDE SEQUENCE [LARGE SCALE GENOMIC DNA]</scope>
    <source>
        <strain evidence="9 10">TBRC 1851</strain>
    </source>
</reference>
<dbReference type="InterPro" id="IPR011639">
    <property type="entry name" value="MethylTrfase_TaqI-like_dom"/>
</dbReference>
<comment type="catalytic activity">
    <reaction evidence="5">
        <text>a 2'-deoxyadenosine in DNA + S-adenosyl-L-methionine = an N(6)-methyl-2'-deoxyadenosine in DNA + S-adenosyl-L-homocysteine + H(+)</text>
        <dbReference type="Rhea" id="RHEA:15197"/>
        <dbReference type="Rhea" id="RHEA-COMP:12418"/>
        <dbReference type="Rhea" id="RHEA-COMP:12419"/>
        <dbReference type="ChEBI" id="CHEBI:15378"/>
        <dbReference type="ChEBI" id="CHEBI:57856"/>
        <dbReference type="ChEBI" id="CHEBI:59789"/>
        <dbReference type="ChEBI" id="CHEBI:90615"/>
        <dbReference type="ChEBI" id="CHEBI:90616"/>
        <dbReference type="EC" id="2.1.1.72"/>
    </reaction>
</comment>
<evidence type="ECO:0000313" key="9">
    <source>
        <dbReference type="EMBL" id="MFC0864939.1"/>
    </source>
</evidence>
<evidence type="ECO:0000256" key="3">
    <source>
        <dbReference type="ARBA" id="ARBA00022679"/>
    </source>
</evidence>
<sequence>METVLREVLGWADSYVTEPGGPEVRSPDHAVTVRATGAVAHEGVTGALVLVTDPADSLRDPLDDGWASSPIDRMEELLRTAGVPIGVVTDGRWWAIVSVREKTMPASGTVDAQDWIAQPEVRNAFIELLQRRRLLGGKPQNRLTELFGESVAAAEEITEALGTQVRRAVELLVQAMSEAALDAERNGGPDPLPAKRAEVYEAAVTVMMRVVFLLFAEERGLLPQSRLFTMGYGISDELDALDTRARDEGTEALDATHLTWHRLLATSRALYHGASFEDLRLPSYGGSLFDPDRYPFLVKLTDQGQLAITVSDRVMLEVLRAVQVAQLKGQPARPISFRDIDVEQIGYIYEGLLGYSCDTVEEITVGLIGSPGEEPEMPLTVLESLAATKKGDTALSDAILAWVKQNQPAAKPPTKAALAKAIRSTSEIEDAETAVRSVTKDENIRERLRPFIGVIRRDLRNRPLVVQPGGVLVIETPSRASAGAHYTPKSLAEEVVRHALEPLVFEPGPHQTANSDDWRPVSSDRILDLKIADIACGSGAFLVSAARYLGARLVEAWQREGVAYGTPHELRTHAIRMVVASCLYGADINAMAVEMCKLSLWLVSLDPKLPFSFVDDKVLHGNSLLGLTNEQQLKDMHIDPASAKGQLSVLGVDVDDVLAKAARLRQQIATEVTDADPQRSATTKRRQWRDYQNLVADLRDIADGVVAAGLRWGGKPGKQLREAYENVRLALELAYPAGGGTADRRMLEAILEVGLTPTVQTDYERWKPLHWIVAVPDVMDRGGFDAIIGNPPFLGGSKLTGIMGTNIRDWFVGVLAGGQKGTADLVGYFFLRAMALLTPKGNLGLIATNSVAQGETREVGLGRMVADGFNITRAIQSRPWPAASANLEYAAVWGTRRQVPDSLPRISDDIKVAQLSTLLEPAGRVYGTPVRLVENTGITFEGCKLIGLGFILDPEEATAWIETDPGNAAVLFPYLNGEDLNSRPDASASRWVIDFNERLESEARRYVLPYEQVLARVKPERAKNNRKVYRDHWWQFGEKRPSMRRAIADLSEMLVLTRVSKTMMPLRVPANQVLSDRLVVFASCSYELQTVLSSSLHWAWGVKYSTTMRLDPSYAPSGAFETFPRPEPNERLAEIGRTLDTERREIMLRRDLGLTKLYNLINDPDVSDAADRDVARLREIHVELDQTVMDAYGWGDLPLDHGFHTYRQMTRWTVSPAARVEILDRLLEENLRRAELQGEAQLPAEDEDEGDDEGDDE</sequence>
<evidence type="ECO:0000256" key="6">
    <source>
        <dbReference type="SAM" id="MobiDB-lite"/>
    </source>
</evidence>
<keyword evidence="3" id="KW-0808">Transferase</keyword>
<dbReference type="EMBL" id="JBHMQT010000044">
    <property type="protein sequence ID" value="MFC0864939.1"/>
    <property type="molecule type" value="Genomic_DNA"/>
</dbReference>
<name>A0ABV6U9U2_9ACTN</name>
<evidence type="ECO:0000313" key="10">
    <source>
        <dbReference type="Proteomes" id="UP001589870"/>
    </source>
</evidence>
<dbReference type="PROSITE" id="PS00092">
    <property type="entry name" value="N6_MTASE"/>
    <property type="match status" value="1"/>
</dbReference>
<comment type="caution">
    <text evidence="9">The sequence shown here is derived from an EMBL/GenBank/DDBJ whole genome shotgun (WGS) entry which is preliminary data.</text>
</comment>
<organism evidence="9 10">
    <name type="scientific">Sphaerimonospora cavernae</name>
    <dbReference type="NCBI Taxonomy" id="1740611"/>
    <lineage>
        <taxon>Bacteria</taxon>
        <taxon>Bacillati</taxon>
        <taxon>Actinomycetota</taxon>
        <taxon>Actinomycetes</taxon>
        <taxon>Streptosporangiales</taxon>
        <taxon>Streptosporangiaceae</taxon>
        <taxon>Sphaerimonospora</taxon>
    </lineage>
</organism>
<dbReference type="Gene3D" id="3.40.50.150">
    <property type="entry name" value="Vaccinia Virus protein VP39"/>
    <property type="match status" value="1"/>
</dbReference>